<feature type="domain" description="AB hydrolase-1" evidence="1">
    <location>
        <begin position="36"/>
        <end position="272"/>
    </location>
</feature>
<dbReference type="InterPro" id="IPR029058">
    <property type="entry name" value="AB_hydrolase_fold"/>
</dbReference>
<protein>
    <submittedName>
        <fullName evidence="2">Pimeloyl-ACP methyl ester carboxylesterase</fullName>
    </submittedName>
</protein>
<accession>A0A2U1F2P2</accession>
<dbReference type="PRINTS" id="PR00111">
    <property type="entry name" value="ABHYDROLASE"/>
</dbReference>
<dbReference type="GO" id="GO:0003824">
    <property type="term" value="F:catalytic activity"/>
    <property type="evidence" value="ECO:0007669"/>
    <property type="project" value="UniProtKB-ARBA"/>
</dbReference>
<comment type="caution">
    <text evidence="2">The sequence shown here is derived from an EMBL/GenBank/DDBJ whole genome shotgun (WGS) entry which is preliminary data.</text>
</comment>
<dbReference type="InterPro" id="IPR000073">
    <property type="entry name" value="AB_hydrolase_1"/>
</dbReference>
<dbReference type="InterPro" id="IPR050228">
    <property type="entry name" value="Carboxylesterase_BioH"/>
</dbReference>
<dbReference type="PANTHER" id="PTHR43194:SF2">
    <property type="entry name" value="PEROXISOMAL MEMBRANE PROTEIN LPX1"/>
    <property type="match status" value="1"/>
</dbReference>
<dbReference type="EMBL" id="QEKW01000013">
    <property type="protein sequence ID" value="PVZ06399.1"/>
    <property type="molecule type" value="Genomic_DNA"/>
</dbReference>
<evidence type="ECO:0000313" key="3">
    <source>
        <dbReference type="Proteomes" id="UP000245639"/>
    </source>
</evidence>
<gene>
    <name evidence="2" type="ORF">C8D89_113137</name>
</gene>
<evidence type="ECO:0000313" key="2">
    <source>
        <dbReference type="EMBL" id="PVZ06399.1"/>
    </source>
</evidence>
<name>A0A2U1F2P2_9PSEU</name>
<evidence type="ECO:0000259" key="1">
    <source>
        <dbReference type="Pfam" id="PF00561"/>
    </source>
</evidence>
<dbReference type="Proteomes" id="UP000245639">
    <property type="component" value="Unassembled WGS sequence"/>
</dbReference>
<dbReference type="PANTHER" id="PTHR43194">
    <property type="entry name" value="HYDROLASE ALPHA/BETA FOLD FAMILY"/>
    <property type="match status" value="1"/>
</dbReference>
<dbReference type="Pfam" id="PF00561">
    <property type="entry name" value="Abhydrolase_1"/>
    <property type="match status" value="1"/>
</dbReference>
<dbReference type="SUPFAM" id="SSF53474">
    <property type="entry name" value="alpha/beta-Hydrolases"/>
    <property type="match status" value="1"/>
</dbReference>
<keyword evidence="3" id="KW-1185">Reference proteome</keyword>
<dbReference type="AlphaFoldDB" id="A0A2U1F2P2"/>
<sequence>MPTGTTVVAGDDARDRIVVVDGLSFHVRELGDAAAPAVVVLHGIMGHAREWDTLTEGLGDAFHVLAVDQRGHGRTPWADEYTAIALADDVAAVIAALGLGRAHLVGHSMGAMAASVCAAERPDLVDHLVLVDLAPDVPDTDFCTRELPAMLAAFADASYATVQEPLDEWLAANPLADPRHLRHYVEHGLVRRDDGRLVWRFDGVGLARFVTDGLTSAQLWRALDRLAAPTLVIRGEQSPLLSSDTAAAMVRRLDRGSLVEIAGGGHDLGVERPGAVTAAVRAFLGAPTVDRRPRSGP</sequence>
<proteinExistence type="predicted"/>
<dbReference type="Gene3D" id="3.40.50.1820">
    <property type="entry name" value="alpha/beta hydrolase"/>
    <property type="match status" value="1"/>
</dbReference>
<dbReference type="OrthoDB" id="63519at2"/>
<organism evidence="2 3">
    <name type="scientific">Actinomycetospora cinnamomea</name>
    <dbReference type="NCBI Taxonomy" id="663609"/>
    <lineage>
        <taxon>Bacteria</taxon>
        <taxon>Bacillati</taxon>
        <taxon>Actinomycetota</taxon>
        <taxon>Actinomycetes</taxon>
        <taxon>Pseudonocardiales</taxon>
        <taxon>Pseudonocardiaceae</taxon>
        <taxon>Actinomycetospora</taxon>
    </lineage>
</organism>
<dbReference type="RefSeq" id="WP_133252008.1">
    <property type="nucleotide sequence ID" value="NZ_QEKW01000013.1"/>
</dbReference>
<reference evidence="2 3" key="1">
    <citation type="submission" date="2018-04" db="EMBL/GenBank/DDBJ databases">
        <title>Genomic Encyclopedia of Type Strains, Phase IV (KMG-IV): sequencing the most valuable type-strain genomes for metagenomic binning, comparative biology and taxonomic classification.</title>
        <authorList>
            <person name="Goeker M."/>
        </authorList>
    </citation>
    <scope>NUCLEOTIDE SEQUENCE [LARGE SCALE GENOMIC DNA]</scope>
    <source>
        <strain evidence="2 3">DSM 45771</strain>
    </source>
</reference>